<evidence type="ECO:0000256" key="1">
    <source>
        <dbReference type="ARBA" id="ARBA00023157"/>
    </source>
</evidence>
<dbReference type="Pfam" id="PF00084">
    <property type="entry name" value="Sushi"/>
    <property type="match status" value="1"/>
</dbReference>
<dbReference type="PROSITE" id="PS50923">
    <property type="entry name" value="SUSHI"/>
    <property type="match status" value="1"/>
</dbReference>
<keyword evidence="5" id="KW-1185">Reference proteome</keyword>
<dbReference type="InterPro" id="IPR035976">
    <property type="entry name" value="Sushi/SCR/CCP_sf"/>
</dbReference>
<dbReference type="Proteomes" id="UP000821853">
    <property type="component" value="Chromosome 2"/>
</dbReference>
<name>A0A9J6G3F5_HAELO</name>
<dbReference type="AlphaFoldDB" id="A0A9J6G3F5"/>
<comment type="caution">
    <text evidence="4">The sequence shown here is derived from an EMBL/GenBank/DDBJ whole genome shotgun (WGS) entry which is preliminary data.</text>
</comment>
<dbReference type="OrthoDB" id="547680at2759"/>
<keyword evidence="1" id="KW-1015">Disulfide bond</keyword>
<organism evidence="4 5">
    <name type="scientific">Haemaphysalis longicornis</name>
    <name type="common">Bush tick</name>
    <dbReference type="NCBI Taxonomy" id="44386"/>
    <lineage>
        <taxon>Eukaryota</taxon>
        <taxon>Metazoa</taxon>
        <taxon>Ecdysozoa</taxon>
        <taxon>Arthropoda</taxon>
        <taxon>Chelicerata</taxon>
        <taxon>Arachnida</taxon>
        <taxon>Acari</taxon>
        <taxon>Parasitiformes</taxon>
        <taxon>Ixodida</taxon>
        <taxon>Ixodoidea</taxon>
        <taxon>Ixodidae</taxon>
        <taxon>Haemaphysalinae</taxon>
        <taxon>Haemaphysalis</taxon>
    </lineage>
</organism>
<gene>
    <name evidence="4" type="ORF">HPB48_004407</name>
</gene>
<dbReference type="InterPro" id="IPR000436">
    <property type="entry name" value="Sushi_SCR_CCP_dom"/>
</dbReference>
<proteinExistence type="predicted"/>
<evidence type="ECO:0000313" key="4">
    <source>
        <dbReference type="EMBL" id="KAH9368908.1"/>
    </source>
</evidence>
<comment type="caution">
    <text evidence="2">Lacks conserved residue(s) required for the propagation of feature annotation.</text>
</comment>
<dbReference type="SMART" id="SM00032">
    <property type="entry name" value="CCP"/>
    <property type="match status" value="1"/>
</dbReference>
<protein>
    <recommendedName>
        <fullName evidence="3">Sushi domain-containing protein</fullName>
    </recommendedName>
</protein>
<dbReference type="SUPFAM" id="SSF57535">
    <property type="entry name" value="Complement control module/SCR domain"/>
    <property type="match status" value="1"/>
</dbReference>
<evidence type="ECO:0000259" key="3">
    <source>
        <dbReference type="PROSITE" id="PS50923"/>
    </source>
</evidence>
<keyword evidence="2" id="KW-0768">Sushi</keyword>
<dbReference type="Gene3D" id="2.10.70.10">
    <property type="entry name" value="Complement Module, domain 1"/>
    <property type="match status" value="1"/>
</dbReference>
<dbReference type="CDD" id="cd00033">
    <property type="entry name" value="CCP"/>
    <property type="match status" value="1"/>
</dbReference>
<dbReference type="VEuPathDB" id="VectorBase:HLOH_047178"/>
<sequence length="125" mass="13499">MPLFLHLSIQHATTRAEVPQRALRSLTSDDLWAHADAGCPPEPPEIVNGYYNVSGEETCWNTPAEGSLTSYYCLEGFELQGPRELVCRNGSWVLPLPLLTSSAGPPQGPAATRPFKNVICGATCS</sequence>
<reference evidence="4 5" key="1">
    <citation type="journal article" date="2020" name="Cell">
        <title>Large-Scale Comparative Analyses of Tick Genomes Elucidate Their Genetic Diversity and Vector Capacities.</title>
        <authorList>
            <consortium name="Tick Genome and Microbiome Consortium (TIGMIC)"/>
            <person name="Jia N."/>
            <person name="Wang J."/>
            <person name="Shi W."/>
            <person name="Du L."/>
            <person name="Sun Y."/>
            <person name="Zhan W."/>
            <person name="Jiang J.F."/>
            <person name="Wang Q."/>
            <person name="Zhang B."/>
            <person name="Ji P."/>
            <person name="Bell-Sakyi L."/>
            <person name="Cui X.M."/>
            <person name="Yuan T.T."/>
            <person name="Jiang B.G."/>
            <person name="Yang W.F."/>
            <person name="Lam T.T."/>
            <person name="Chang Q.C."/>
            <person name="Ding S.J."/>
            <person name="Wang X.J."/>
            <person name="Zhu J.G."/>
            <person name="Ruan X.D."/>
            <person name="Zhao L."/>
            <person name="Wei J.T."/>
            <person name="Ye R.Z."/>
            <person name="Que T.C."/>
            <person name="Du C.H."/>
            <person name="Zhou Y.H."/>
            <person name="Cheng J.X."/>
            <person name="Dai P.F."/>
            <person name="Guo W.B."/>
            <person name="Han X.H."/>
            <person name="Huang E.J."/>
            <person name="Li L.F."/>
            <person name="Wei W."/>
            <person name="Gao Y.C."/>
            <person name="Liu J.Z."/>
            <person name="Shao H.Z."/>
            <person name="Wang X."/>
            <person name="Wang C.C."/>
            <person name="Yang T.C."/>
            <person name="Huo Q.B."/>
            <person name="Li W."/>
            <person name="Chen H.Y."/>
            <person name="Chen S.E."/>
            <person name="Zhou L.G."/>
            <person name="Ni X.B."/>
            <person name="Tian J.H."/>
            <person name="Sheng Y."/>
            <person name="Liu T."/>
            <person name="Pan Y.S."/>
            <person name="Xia L.Y."/>
            <person name="Li J."/>
            <person name="Zhao F."/>
            <person name="Cao W.C."/>
        </authorList>
    </citation>
    <scope>NUCLEOTIDE SEQUENCE [LARGE SCALE GENOMIC DNA]</scope>
    <source>
        <strain evidence="4">HaeL-2018</strain>
    </source>
</reference>
<evidence type="ECO:0000313" key="5">
    <source>
        <dbReference type="Proteomes" id="UP000821853"/>
    </source>
</evidence>
<evidence type="ECO:0000256" key="2">
    <source>
        <dbReference type="PROSITE-ProRule" id="PRU00302"/>
    </source>
</evidence>
<dbReference type="EMBL" id="JABSTR010000004">
    <property type="protein sequence ID" value="KAH9368908.1"/>
    <property type="molecule type" value="Genomic_DNA"/>
</dbReference>
<feature type="domain" description="Sushi" evidence="3">
    <location>
        <begin position="37"/>
        <end position="101"/>
    </location>
</feature>
<accession>A0A9J6G3F5</accession>